<keyword evidence="7" id="KW-1185">Reference proteome</keyword>
<keyword evidence="3" id="KW-0804">Transcription</keyword>
<dbReference type="PANTHER" id="PTHR13068">
    <property type="entry name" value="CGI-12 PROTEIN-RELATED"/>
    <property type="match status" value="1"/>
</dbReference>
<dbReference type="Proteomes" id="UP000636800">
    <property type="component" value="Chromosome 1"/>
</dbReference>
<evidence type="ECO:0000256" key="3">
    <source>
        <dbReference type="ARBA" id="ARBA00022472"/>
    </source>
</evidence>
<evidence type="ECO:0000313" key="6">
    <source>
        <dbReference type="EMBL" id="KAG0495554.1"/>
    </source>
</evidence>
<dbReference type="InterPro" id="IPR038538">
    <property type="entry name" value="MTERF_sf"/>
</dbReference>
<organism evidence="6 7">
    <name type="scientific">Vanilla planifolia</name>
    <name type="common">Vanilla</name>
    <dbReference type="NCBI Taxonomy" id="51239"/>
    <lineage>
        <taxon>Eukaryota</taxon>
        <taxon>Viridiplantae</taxon>
        <taxon>Streptophyta</taxon>
        <taxon>Embryophyta</taxon>
        <taxon>Tracheophyta</taxon>
        <taxon>Spermatophyta</taxon>
        <taxon>Magnoliopsida</taxon>
        <taxon>Liliopsida</taxon>
        <taxon>Asparagales</taxon>
        <taxon>Orchidaceae</taxon>
        <taxon>Vanilloideae</taxon>
        <taxon>Vanilleae</taxon>
        <taxon>Vanilla</taxon>
    </lineage>
</organism>
<dbReference type="GO" id="GO:0009733">
    <property type="term" value="P:response to auxin"/>
    <property type="evidence" value="ECO:0007669"/>
    <property type="project" value="InterPro"/>
</dbReference>
<feature type="compositionally biased region" description="Basic and acidic residues" evidence="5">
    <location>
        <begin position="642"/>
        <end position="653"/>
    </location>
</feature>
<dbReference type="Pfam" id="PF02519">
    <property type="entry name" value="Auxin_inducible"/>
    <property type="match status" value="1"/>
</dbReference>
<dbReference type="OrthoDB" id="418595at2759"/>
<comment type="similarity">
    <text evidence="2">Belongs to the mTERF family.</text>
</comment>
<dbReference type="InterPro" id="IPR003676">
    <property type="entry name" value="SAUR_fam"/>
</dbReference>
<dbReference type="EMBL" id="JADCNL010000001">
    <property type="protein sequence ID" value="KAG0495554.1"/>
    <property type="molecule type" value="Genomic_DNA"/>
</dbReference>
<evidence type="ECO:0000256" key="2">
    <source>
        <dbReference type="ARBA" id="ARBA00007692"/>
    </source>
</evidence>
<evidence type="ECO:0000313" key="7">
    <source>
        <dbReference type="Proteomes" id="UP000636800"/>
    </source>
</evidence>
<protein>
    <submittedName>
        <fullName evidence="6">Uncharacterized protein</fullName>
    </submittedName>
</protein>
<dbReference type="FunFam" id="1.25.70.10:FF:000015">
    <property type="entry name" value="Mitochondrial transcription termination factor family protein"/>
    <property type="match status" value="1"/>
</dbReference>
<gene>
    <name evidence="6" type="ORF">HPP92_000245</name>
</gene>
<keyword evidence="4" id="KW-0809">Transit peptide</keyword>
<keyword evidence="3" id="KW-0806">Transcription termination</keyword>
<dbReference type="Pfam" id="PF02536">
    <property type="entry name" value="mTERF"/>
    <property type="match status" value="1"/>
</dbReference>
<name>A0A835RU37_VANPL</name>
<proteinExistence type="inferred from homology"/>
<dbReference type="AlphaFoldDB" id="A0A835RU37"/>
<dbReference type="SMART" id="SM00733">
    <property type="entry name" value="Mterf"/>
    <property type="match status" value="7"/>
</dbReference>
<dbReference type="PANTHER" id="PTHR13068:SF3">
    <property type="entry name" value="MITOCHONDRIAL TRANSCRIPTION TERMINATION FACTOR FAMILY PROTEIN"/>
    <property type="match status" value="1"/>
</dbReference>
<reference evidence="6 7" key="1">
    <citation type="journal article" date="2020" name="Nat. Food">
        <title>A phased Vanilla planifolia genome enables genetic improvement of flavour and production.</title>
        <authorList>
            <person name="Hasing T."/>
            <person name="Tang H."/>
            <person name="Brym M."/>
            <person name="Khazi F."/>
            <person name="Huang T."/>
            <person name="Chambers A.H."/>
        </authorList>
    </citation>
    <scope>NUCLEOTIDE SEQUENCE [LARGE SCALE GENOMIC DNA]</scope>
    <source>
        <tissue evidence="6">Leaf</tissue>
    </source>
</reference>
<accession>A0A835RU37</accession>
<feature type="region of interest" description="Disordered" evidence="5">
    <location>
        <begin position="641"/>
        <end position="662"/>
    </location>
</feature>
<comment type="caution">
    <text evidence="6">The sequence shown here is derived from an EMBL/GenBank/DDBJ whole genome shotgun (WGS) entry which is preliminary data.</text>
</comment>
<dbReference type="GO" id="GO:0006353">
    <property type="term" value="P:DNA-templated transcription termination"/>
    <property type="evidence" value="ECO:0007669"/>
    <property type="project" value="UniProtKB-KW"/>
</dbReference>
<evidence type="ECO:0000256" key="5">
    <source>
        <dbReference type="SAM" id="MobiDB-lite"/>
    </source>
</evidence>
<comment type="similarity">
    <text evidence="1">Belongs to the ARG7 family.</text>
</comment>
<keyword evidence="3" id="KW-0805">Transcription regulation</keyword>
<dbReference type="Gene3D" id="1.25.70.10">
    <property type="entry name" value="Transcription termination factor 3, mitochondrial"/>
    <property type="match status" value="2"/>
</dbReference>
<dbReference type="InterPro" id="IPR003690">
    <property type="entry name" value="MTERF"/>
</dbReference>
<evidence type="ECO:0000256" key="1">
    <source>
        <dbReference type="ARBA" id="ARBA00006974"/>
    </source>
</evidence>
<dbReference type="GO" id="GO:0003676">
    <property type="term" value="F:nucleic acid binding"/>
    <property type="evidence" value="ECO:0007669"/>
    <property type="project" value="InterPro"/>
</dbReference>
<evidence type="ECO:0000256" key="4">
    <source>
        <dbReference type="ARBA" id="ARBA00022946"/>
    </source>
</evidence>
<sequence length="753" mass="86293">MLAFRLEIKFPALGEKYSSHARQWLLRSYSTDISRFHLHQPVALPPQLLHRRLIPSRSCLRFSVVRWRLSSGGNGLCSSEESEESSMEEAREAIAELLGEYGVSEDDRRRIAYSSPHYLEMIVGNVLELDENLLWGSWKPELAEEGLDVASFSFKRKVRCMAESKRDYGVLPFLESLGVRQSSAMFIARYLVGERLPDLIDKVKFVKQMLVSSSSTVIEKNARRMMMYLSIFADEDIQGTLAFFEKKKAFWGSLYPSCLLHNFLHEAGLEDKYVAKVLIKYPWVLSSSVQQNYDKIVMFFARRKVPKQSVDIAIRSWPHILGCSTYKMKLVVEEFGELSVHARHLVPVITSSPQLLLRNPEEFLQVVSFLEHFGFDSETIGRILIRCPEIFAASVHGTLQRKVNILTHFGIPNLPRVIRKYPELLLLDVNATLLPRMRYFMDIGLSRKDVCSMVSRFSPLLGYSIEAVFKPKLEFLQTTMQKSLHEIVEYPRYFSYSLDKKIKPRYWVLRGRNITCSLKDMLAKNNEEFAEAYMGFSRLLVPPSPASSAEEPQTNSTQPFRLAYLSVCATKESSTSLTERINGTLLVLLPVNAPKLIPPLETSKTSPVTATMKARSLPRSAYTVLRSLSWKKKHRLAVEPAEESRSSLLEGERRRRSRWRSPEGEVPRGFFAVYVGQGLQRYVVPTEFLCRPAMRELMELAAEEFGFRQEEGFRIPCDVEEFEVILSELEVAEGKSANVKWYLGLGLKTGWHL</sequence>